<keyword evidence="2" id="KW-1185">Reference proteome</keyword>
<gene>
    <name evidence="1" type="ORF">MLD38_012920</name>
</gene>
<comment type="caution">
    <text evidence="1">The sequence shown here is derived from an EMBL/GenBank/DDBJ whole genome shotgun (WGS) entry which is preliminary data.</text>
</comment>
<dbReference type="EMBL" id="CM042883">
    <property type="protein sequence ID" value="KAI4374995.1"/>
    <property type="molecule type" value="Genomic_DNA"/>
</dbReference>
<organism evidence="1 2">
    <name type="scientific">Melastoma candidum</name>
    <dbReference type="NCBI Taxonomy" id="119954"/>
    <lineage>
        <taxon>Eukaryota</taxon>
        <taxon>Viridiplantae</taxon>
        <taxon>Streptophyta</taxon>
        <taxon>Embryophyta</taxon>
        <taxon>Tracheophyta</taxon>
        <taxon>Spermatophyta</taxon>
        <taxon>Magnoliopsida</taxon>
        <taxon>eudicotyledons</taxon>
        <taxon>Gunneridae</taxon>
        <taxon>Pentapetalae</taxon>
        <taxon>rosids</taxon>
        <taxon>malvids</taxon>
        <taxon>Myrtales</taxon>
        <taxon>Melastomataceae</taxon>
        <taxon>Melastomatoideae</taxon>
        <taxon>Melastomateae</taxon>
        <taxon>Melastoma</taxon>
    </lineage>
</organism>
<protein>
    <submittedName>
        <fullName evidence="1">Uncharacterized protein</fullName>
    </submittedName>
</protein>
<accession>A0ACB9R7W3</accession>
<proteinExistence type="predicted"/>
<reference evidence="2" key="1">
    <citation type="journal article" date="2023" name="Front. Plant Sci.">
        <title>Chromosomal-level genome assembly of Melastoma candidum provides insights into trichome evolution.</title>
        <authorList>
            <person name="Zhong Y."/>
            <person name="Wu W."/>
            <person name="Sun C."/>
            <person name="Zou P."/>
            <person name="Liu Y."/>
            <person name="Dai S."/>
            <person name="Zhou R."/>
        </authorList>
    </citation>
    <scope>NUCLEOTIDE SEQUENCE [LARGE SCALE GENOMIC DNA]</scope>
</reference>
<dbReference type="Proteomes" id="UP001057402">
    <property type="component" value="Chromosome 4"/>
</dbReference>
<name>A0ACB9R7W3_9MYRT</name>
<evidence type="ECO:0000313" key="1">
    <source>
        <dbReference type="EMBL" id="KAI4374995.1"/>
    </source>
</evidence>
<evidence type="ECO:0000313" key="2">
    <source>
        <dbReference type="Proteomes" id="UP001057402"/>
    </source>
</evidence>
<sequence length="122" mass="13415">MRKTCPNFDRENALETVLEVPIPEEMFVSMGSNANHRWQNLRARMMRVQGSDSSDDRNNNNSNHPSSSSSSSSNNSASHLSSGSSSEFMALLKLVGSPLIPFQFQPGYSLTRSVKDGSIVSF</sequence>